<feature type="region of interest" description="Disordered" evidence="4">
    <location>
        <begin position="383"/>
        <end position="406"/>
    </location>
</feature>
<dbReference type="SMART" id="SM00320">
    <property type="entry name" value="WD40"/>
    <property type="match status" value="7"/>
</dbReference>
<evidence type="ECO:0000256" key="3">
    <source>
        <dbReference type="PROSITE-ProRule" id="PRU00221"/>
    </source>
</evidence>
<evidence type="ECO:0000313" key="7">
    <source>
        <dbReference type="Proteomes" id="UP000503447"/>
    </source>
</evidence>
<evidence type="ECO:0000256" key="2">
    <source>
        <dbReference type="ARBA" id="ARBA00022737"/>
    </source>
</evidence>
<feature type="repeat" description="WD" evidence="3">
    <location>
        <begin position="783"/>
        <end position="815"/>
    </location>
</feature>
<evidence type="ECO:0000256" key="5">
    <source>
        <dbReference type="SAM" id="Phobius"/>
    </source>
</evidence>
<feature type="repeat" description="WD" evidence="3">
    <location>
        <begin position="472"/>
        <end position="513"/>
    </location>
</feature>
<sequence length="931" mass="98100">MSRFAVRRVATQLLRNESRRPRLAGDERFANVRDEDAFAELVARPGAAALRGGFAMKAVALAAAVLVACGVAFASVIGPASETPDSSNDPPAAAPKTNESAGADVPSEALPASAVARLGTVRLRTIGQVKHMAFSPDGTKLASWSGDYSGTDEFTVWDAKTGRALRRVDLAGATVHRLTWLADGRGIALIGSGGLDTVPVVWEFTDEKGARSPVKPWRIVKPLHAITGPSGSEPDNEYDACYTISPDGRVLATGKAGQLLVDREVQLWEVKTGVKANALRPLKGGVIHPGNCEEIDFTPDARTLVVFKQAKYLGNHQFERERLVTVWDVKTSREKVRFTAPCPATSGRPAVALSDTTLAIGLDSGGTSLWDLKTGKERRIDTAHASKKPSEGVGTHSVAFSPDGTTLATGGGDGATKLWDLASGHLRHTLAGHHTWVQALAVAPNGKRIASGGADGMIRLWDTATGADACPLPGHKCLIGKVVLSPDGKLAVTAGADGTLRWWDAATGAERRSVAVPGALTGLAVSPDGKTVLTGAGDGKLRMWDSETGREKPATLQADVELGPLSFTPDGKHLVAVAGPKVTIWEWPGLKLARTIDMLKPGPNAVPAPTDNLTSWCQSAAVSPDGKWLVTTAWQSGSEEIDGVRSPFASNGVADVWELASGKRVRRLAKAHISFRFGTLCSGQFRSGTFTTDGRFVLIGANGAITRNDGKDGESFSDEVNLLDPIAGRVVQGFDESPASGSDRGRYSGASALSPNGRTYYVSYSTGEIVGYEVSTGKPRRAFVGHRGYIDGLAFSADGRRLISGSHDGTALVWDATLAGRRAPRANPLTDAEVTKLWDTVDGNDARAAFAAMAELARSPDQAMEVLRRHVKPTPAAPTDATRVRHIRAVELLEGLGTPAARKLLTELAAGKADAPLTLDAAAALKRLGKP</sequence>
<dbReference type="RefSeq" id="WP_171471728.1">
    <property type="nucleotide sequence ID" value="NZ_CP053452.2"/>
</dbReference>
<evidence type="ECO:0000256" key="4">
    <source>
        <dbReference type="SAM" id="MobiDB-lite"/>
    </source>
</evidence>
<accession>A0A6M5YRU2</accession>
<feature type="transmembrane region" description="Helical" evidence="5">
    <location>
        <begin position="58"/>
        <end position="78"/>
    </location>
</feature>
<dbReference type="AlphaFoldDB" id="A0A6M5YRU2"/>
<dbReference type="InterPro" id="IPR011041">
    <property type="entry name" value="Quinoprot_gluc/sorb_DH_b-prop"/>
</dbReference>
<keyword evidence="7" id="KW-1185">Reference proteome</keyword>
<dbReference type="PANTHER" id="PTHR19848">
    <property type="entry name" value="WD40 REPEAT PROTEIN"/>
    <property type="match status" value="1"/>
</dbReference>
<dbReference type="CDD" id="cd00200">
    <property type="entry name" value="WD40"/>
    <property type="match status" value="2"/>
</dbReference>
<protein>
    <recommendedName>
        <fullName evidence="8">WD40 repeat domain-containing protein</fullName>
    </recommendedName>
</protein>
<feature type="repeat" description="WD" evidence="3">
    <location>
        <begin position="430"/>
        <end position="466"/>
    </location>
</feature>
<reference evidence="7" key="1">
    <citation type="submission" date="2020-05" db="EMBL/GenBank/DDBJ databases">
        <title>Frigoriglobus tundricola gen. nov., sp. nov., a psychrotolerant cellulolytic planctomycete of the family Gemmataceae with two divergent copies of 16S rRNA gene.</title>
        <authorList>
            <person name="Kulichevskaya I.S."/>
            <person name="Ivanova A.A."/>
            <person name="Naumoff D.G."/>
            <person name="Beletsky A.V."/>
            <person name="Rijpstra W.I.C."/>
            <person name="Sinninghe Damste J.S."/>
            <person name="Mardanov A.V."/>
            <person name="Ravin N.V."/>
            <person name="Dedysh S.N."/>
        </authorList>
    </citation>
    <scope>NUCLEOTIDE SEQUENCE [LARGE SCALE GENOMIC DNA]</scope>
    <source>
        <strain evidence="7">PL17</strain>
    </source>
</reference>
<evidence type="ECO:0000313" key="6">
    <source>
        <dbReference type="EMBL" id="QJW96076.1"/>
    </source>
</evidence>
<keyword evidence="1 3" id="KW-0853">WD repeat</keyword>
<dbReference type="Gene3D" id="2.130.10.10">
    <property type="entry name" value="YVTN repeat-like/Quinoprotein amine dehydrogenase"/>
    <property type="match status" value="4"/>
</dbReference>
<dbReference type="InterPro" id="IPR015943">
    <property type="entry name" value="WD40/YVTN_repeat-like_dom_sf"/>
</dbReference>
<gene>
    <name evidence="6" type="ORF">FTUN_3630</name>
</gene>
<dbReference type="PROSITE" id="PS50082">
    <property type="entry name" value="WD_REPEATS_2"/>
    <property type="match status" value="5"/>
</dbReference>
<dbReference type="EMBL" id="CP053452">
    <property type="protein sequence ID" value="QJW96076.1"/>
    <property type="molecule type" value="Genomic_DNA"/>
</dbReference>
<proteinExistence type="predicted"/>
<evidence type="ECO:0008006" key="8">
    <source>
        <dbReference type="Google" id="ProtNLM"/>
    </source>
</evidence>
<keyword evidence="5" id="KW-0812">Transmembrane</keyword>
<dbReference type="Proteomes" id="UP000503447">
    <property type="component" value="Chromosome"/>
</dbReference>
<dbReference type="KEGG" id="ftj:FTUN_3630"/>
<feature type="repeat" description="WD" evidence="3">
    <location>
        <begin position="520"/>
        <end position="554"/>
    </location>
</feature>
<dbReference type="InterPro" id="IPR019775">
    <property type="entry name" value="WD40_repeat_CS"/>
</dbReference>
<dbReference type="InterPro" id="IPR020472">
    <property type="entry name" value="WD40_PAC1"/>
</dbReference>
<keyword evidence="5" id="KW-0472">Membrane</keyword>
<dbReference type="SUPFAM" id="SSF50998">
    <property type="entry name" value="Quinoprotein alcohol dehydrogenase-like"/>
    <property type="match status" value="1"/>
</dbReference>
<dbReference type="InterPro" id="IPR001680">
    <property type="entry name" value="WD40_rpt"/>
</dbReference>
<dbReference type="InterPro" id="IPR011047">
    <property type="entry name" value="Quinoprotein_ADH-like_sf"/>
</dbReference>
<evidence type="ECO:0000256" key="1">
    <source>
        <dbReference type="ARBA" id="ARBA00022574"/>
    </source>
</evidence>
<name>A0A6M5YRU2_9BACT</name>
<dbReference type="Pfam" id="PF00400">
    <property type="entry name" value="WD40"/>
    <property type="match status" value="5"/>
</dbReference>
<keyword evidence="5" id="KW-1133">Transmembrane helix</keyword>
<dbReference type="PANTHER" id="PTHR19848:SF8">
    <property type="entry name" value="F-BOX AND WD REPEAT DOMAIN CONTAINING 7"/>
    <property type="match status" value="1"/>
</dbReference>
<dbReference type="PRINTS" id="PR00320">
    <property type="entry name" value="GPROTEINBRPT"/>
</dbReference>
<feature type="region of interest" description="Disordered" evidence="4">
    <location>
        <begin position="80"/>
        <end position="106"/>
    </location>
</feature>
<dbReference type="PROSITE" id="PS50294">
    <property type="entry name" value="WD_REPEATS_REGION"/>
    <property type="match status" value="5"/>
</dbReference>
<feature type="repeat" description="WD" evidence="3">
    <location>
        <begin position="397"/>
        <end position="429"/>
    </location>
</feature>
<keyword evidence="2" id="KW-0677">Repeat</keyword>
<organism evidence="6 7">
    <name type="scientific">Frigoriglobus tundricola</name>
    <dbReference type="NCBI Taxonomy" id="2774151"/>
    <lineage>
        <taxon>Bacteria</taxon>
        <taxon>Pseudomonadati</taxon>
        <taxon>Planctomycetota</taxon>
        <taxon>Planctomycetia</taxon>
        <taxon>Gemmatales</taxon>
        <taxon>Gemmataceae</taxon>
        <taxon>Frigoriglobus</taxon>
    </lineage>
</organism>
<dbReference type="SUPFAM" id="SSF50952">
    <property type="entry name" value="Soluble quinoprotein glucose dehydrogenase"/>
    <property type="match status" value="1"/>
</dbReference>
<dbReference type="PROSITE" id="PS00678">
    <property type="entry name" value="WD_REPEATS_1"/>
    <property type="match status" value="3"/>
</dbReference>